<accession>A0A3E3E3T0</accession>
<dbReference type="InterPro" id="IPR023393">
    <property type="entry name" value="START-like_dom_sf"/>
</dbReference>
<dbReference type="Pfam" id="PF10604">
    <property type="entry name" value="Polyketide_cyc2"/>
    <property type="match status" value="1"/>
</dbReference>
<dbReference type="SUPFAM" id="SSF55961">
    <property type="entry name" value="Bet v1-like"/>
    <property type="match status" value="1"/>
</dbReference>
<organism evidence="1 2">
    <name type="scientific">Thomasclavelia ramosa</name>
    <dbReference type="NCBI Taxonomy" id="1547"/>
    <lineage>
        <taxon>Bacteria</taxon>
        <taxon>Bacillati</taxon>
        <taxon>Bacillota</taxon>
        <taxon>Erysipelotrichia</taxon>
        <taxon>Erysipelotrichales</taxon>
        <taxon>Coprobacillaceae</taxon>
        <taxon>Thomasclavelia</taxon>
    </lineage>
</organism>
<evidence type="ECO:0000313" key="2">
    <source>
        <dbReference type="Proteomes" id="UP000261032"/>
    </source>
</evidence>
<dbReference type="EMBL" id="QUSL01000077">
    <property type="protein sequence ID" value="RGD76234.1"/>
    <property type="molecule type" value="Genomic_DNA"/>
</dbReference>
<name>A0A3E3E3T0_9FIRM</name>
<dbReference type="InterPro" id="IPR019587">
    <property type="entry name" value="Polyketide_cyclase/dehydratase"/>
</dbReference>
<evidence type="ECO:0000313" key="1">
    <source>
        <dbReference type="EMBL" id="RGD76234.1"/>
    </source>
</evidence>
<sequence length="131" mass="15586">MAISNINTIISNDFQKVWNIVLAVDKYNSWRSDLSKTEIINDKQFIEYTKNGYATTFTVTVVEPYKRWEFDMENSNMKGHWIGVFIDKGNETQIDFTENVIPKKWFMKPFVKTYLKKQQKQFVLDLKKALE</sequence>
<dbReference type="Proteomes" id="UP000261032">
    <property type="component" value="Unassembled WGS sequence"/>
</dbReference>
<proteinExistence type="predicted"/>
<comment type="caution">
    <text evidence="1">The sequence shown here is derived from an EMBL/GenBank/DDBJ whole genome shotgun (WGS) entry which is preliminary data.</text>
</comment>
<dbReference type="Gene3D" id="3.30.530.20">
    <property type="match status" value="1"/>
</dbReference>
<dbReference type="RefSeq" id="WP_011068146.1">
    <property type="nucleotide sequence ID" value="NZ_QUSL01000077.1"/>
</dbReference>
<protein>
    <submittedName>
        <fullName evidence="1">SRPBCC family protein</fullName>
    </submittedName>
</protein>
<gene>
    <name evidence="1" type="ORF">DXB93_18920</name>
</gene>
<dbReference type="AlphaFoldDB" id="A0A3E3E3T0"/>
<reference evidence="1 2" key="1">
    <citation type="submission" date="2018-08" db="EMBL/GenBank/DDBJ databases">
        <title>A genome reference for cultivated species of the human gut microbiota.</title>
        <authorList>
            <person name="Zou Y."/>
            <person name="Xue W."/>
            <person name="Luo G."/>
        </authorList>
    </citation>
    <scope>NUCLEOTIDE SEQUENCE [LARGE SCALE GENOMIC DNA]</scope>
    <source>
        <strain evidence="1 2">OM06-4</strain>
    </source>
</reference>